<organism evidence="2 3">
    <name type="scientific">Cladorrhinum samala</name>
    <dbReference type="NCBI Taxonomy" id="585594"/>
    <lineage>
        <taxon>Eukaryota</taxon>
        <taxon>Fungi</taxon>
        <taxon>Dikarya</taxon>
        <taxon>Ascomycota</taxon>
        <taxon>Pezizomycotina</taxon>
        <taxon>Sordariomycetes</taxon>
        <taxon>Sordariomycetidae</taxon>
        <taxon>Sordariales</taxon>
        <taxon>Podosporaceae</taxon>
        <taxon>Cladorrhinum</taxon>
    </lineage>
</organism>
<evidence type="ECO:0000256" key="1">
    <source>
        <dbReference type="SAM" id="SignalP"/>
    </source>
</evidence>
<gene>
    <name evidence="2" type="ORF">QBC42DRAFT_316512</name>
</gene>
<evidence type="ECO:0000313" key="2">
    <source>
        <dbReference type="EMBL" id="KAK4457984.1"/>
    </source>
</evidence>
<keyword evidence="3" id="KW-1185">Reference proteome</keyword>
<name>A0AAV9HAB1_9PEZI</name>
<proteinExistence type="predicted"/>
<reference evidence="2" key="2">
    <citation type="submission" date="2023-06" db="EMBL/GenBank/DDBJ databases">
        <authorList>
            <consortium name="Lawrence Berkeley National Laboratory"/>
            <person name="Mondo S.J."/>
            <person name="Hensen N."/>
            <person name="Bonometti L."/>
            <person name="Westerberg I."/>
            <person name="Brannstrom I.O."/>
            <person name="Guillou S."/>
            <person name="Cros-Aarteil S."/>
            <person name="Calhoun S."/>
            <person name="Haridas S."/>
            <person name="Kuo A."/>
            <person name="Pangilinan J."/>
            <person name="Riley R."/>
            <person name="Labutti K."/>
            <person name="Andreopoulos B."/>
            <person name="Lipzen A."/>
            <person name="Chen C."/>
            <person name="Yanf M."/>
            <person name="Daum C."/>
            <person name="Ng V."/>
            <person name="Clum A."/>
            <person name="Steindorff A."/>
            <person name="Ohm R."/>
            <person name="Martin F."/>
            <person name="Silar P."/>
            <person name="Natvig D."/>
            <person name="Lalanne C."/>
            <person name="Gautier V."/>
            <person name="Ament-Velasquez S.L."/>
            <person name="Kruys A."/>
            <person name="Hutchinson M.I."/>
            <person name="Powell A.J."/>
            <person name="Barry K."/>
            <person name="Miller A.N."/>
            <person name="Grigoriev I.V."/>
            <person name="Debuchy R."/>
            <person name="Gladieux P."/>
            <person name="Thoren M.H."/>
            <person name="Johannesson H."/>
        </authorList>
    </citation>
    <scope>NUCLEOTIDE SEQUENCE</scope>
    <source>
        <strain evidence="2">PSN324</strain>
    </source>
</reference>
<feature type="chain" id="PRO_5043776518" evidence="1">
    <location>
        <begin position="20"/>
        <end position="136"/>
    </location>
</feature>
<dbReference type="AlphaFoldDB" id="A0AAV9HAB1"/>
<accession>A0AAV9HAB1</accession>
<protein>
    <submittedName>
        <fullName evidence="2">Uncharacterized protein</fullName>
    </submittedName>
</protein>
<evidence type="ECO:0000313" key="3">
    <source>
        <dbReference type="Proteomes" id="UP001321749"/>
    </source>
</evidence>
<dbReference type="Proteomes" id="UP001321749">
    <property type="component" value="Unassembled WGS sequence"/>
</dbReference>
<dbReference type="EMBL" id="MU865088">
    <property type="protein sequence ID" value="KAK4457984.1"/>
    <property type="molecule type" value="Genomic_DNA"/>
</dbReference>
<keyword evidence="1" id="KW-0732">Signal</keyword>
<sequence length="136" mass="13997">MKFTAILAGTAALFGSAVASPVEARQLATSAQFTGFTASCGATSCSYSAQATILPSNIVVNFSHTTAGSTIPASSGAWTSSDPAVRLRFTLTLGQYRILLSDTHVVGSTVNLDYFSPQSDWPGATSYTGPSSFIAS</sequence>
<feature type="signal peptide" evidence="1">
    <location>
        <begin position="1"/>
        <end position="19"/>
    </location>
</feature>
<comment type="caution">
    <text evidence="2">The sequence shown here is derived from an EMBL/GenBank/DDBJ whole genome shotgun (WGS) entry which is preliminary data.</text>
</comment>
<reference evidence="2" key="1">
    <citation type="journal article" date="2023" name="Mol. Phylogenet. Evol.">
        <title>Genome-scale phylogeny and comparative genomics of the fungal order Sordariales.</title>
        <authorList>
            <person name="Hensen N."/>
            <person name="Bonometti L."/>
            <person name="Westerberg I."/>
            <person name="Brannstrom I.O."/>
            <person name="Guillou S."/>
            <person name="Cros-Aarteil S."/>
            <person name="Calhoun S."/>
            <person name="Haridas S."/>
            <person name="Kuo A."/>
            <person name="Mondo S."/>
            <person name="Pangilinan J."/>
            <person name="Riley R."/>
            <person name="LaButti K."/>
            <person name="Andreopoulos B."/>
            <person name="Lipzen A."/>
            <person name="Chen C."/>
            <person name="Yan M."/>
            <person name="Daum C."/>
            <person name="Ng V."/>
            <person name="Clum A."/>
            <person name="Steindorff A."/>
            <person name="Ohm R.A."/>
            <person name="Martin F."/>
            <person name="Silar P."/>
            <person name="Natvig D.O."/>
            <person name="Lalanne C."/>
            <person name="Gautier V."/>
            <person name="Ament-Velasquez S.L."/>
            <person name="Kruys A."/>
            <person name="Hutchinson M.I."/>
            <person name="Powell A.J."/>
            <person name="Barry K."/>
            <person name="Miller A.N."/>
            <person name="Grigoriev I.V."/>
            <person name="Debuchy R."/>
            <person name="Gladieux P."/>
            <person name="Hiltunen Thoren M."/>
            <person name="Johannesson H."/>
        </authorList>
    </citation>
    <scope>NUCLEOTIDE SEQUENCE</scope>
    <source>
        <strain evidence="2">PSN324</strain>
    </source>
</reference>